<sequence length="1418" mass="154628">MHEDDDPGSAKAPLSSPEPEGGANRGREPERAQSEPLHHQSDEDDFVTAAKRGRSRSVSTVATCVTVLSVTSGYSDKEEDDVAKDRHQFATQAVFNARDGAEFGPRRASRRRTGPLTAMQRERTHLIRKMGACSDCRRRKVACHPNHHGMTWEEVSARFRTWGPNCLAQRRYGDYLEAATHLRSAHFAHRGGEHGGDWAFAAVLKRWVCKIRHPLADPEDPSDASSGNDKGADYKPAMHDLTFVSQMGTSSAGTSAGIHPPIPLPPSRSQEEPPLQGPGIAQWVPDLARADADGYGAHSGPDSHPLGPSADTRTWSDVRSVSLLDAFTVHGASMDSGYVSACQQKDADPAQDDNSKPVMSVEAEDCDARTVYSDEGSIGGAELDAYKSELVDDLVNHVQRLEAEPEVLERVSGAMPELMRSFALTLGQSGSTQAQRDVMYFVHKYRLELSGRFRESMLVQAEDDTTPDPQPDPVDSEVTSSRISEWLVSLGPSGPDEAAPAREPQQAAAPLPEDDEIALPDKHGYRQVVFESAAYKTLVARLQRQALLTPLTEADVMMTIRRRILQQLPQTRHLSRQTESETFSMALHAVWDPLALLRDQYEGPQDPGELLGRVITLTGSMGDAQALPCSEYLSQTWPTTGPHILAAVAEALETGEKASRVLPDRSEISVLWDAPGQFQVLAEGTADFIAETGEIVAWLTAAVRCSPDESAMAYCTAALSDVPAFETAKFEIELKISTETETDNAAGRCWHGMFRNPVVVRGFPVARRPQANTGLEIPLHMAANLIDARRLHDFLGRFCLKGFSAMLVAVEVVGGVVLWHLHSNASGGRISYLDANQSSHLGGVNVNVLRSSRHVIGWCSEADYLAGDVSANHDIQSSRLPFPGREFNLEKVSFSVGQIVTGGCQFAIGRKDSPVNISKQDHGYLAKLQWIEQRYVVLWDEEDKCGWLVKGTSALLHLLRASLKHCRNDKFSSEFLFDEESFQEPNVRFRNGSAIDVLINAHNRELRLYKLTGKSFIETVTWPDGRQETVTKTRSSYTTVEDRVVELFENLEKLIDHEAHCEASAKGVNMKPWLRSHLQGWDFRDVATKRDPLYQRLTTPPSSGRTWVKFAKSIHAVTLFGRGFGQLMRPASGSSPGARPVLWQAMPTGQGFLGACVADLRDIVDNEGDKTTKPLTLTADVFWHNPSQHSPFAADDSSADPQGWDPVQELLPADSIFRGLLSQMKGSEKVDIDSCQHGAVIFGHPKSSRFAWLGIGEPATVEAPAAAPPSGGAEDVQMQSVVEASSDSSGDSVRASTEWMNSDGQDTQMTTPTGSLSHRQSDESSSCLGSGAEPGSMPGFQSSAEESATAATEAPPSRSGPDSLLGLGSTARKRAASELEGDETPQRVGISKKLKAVSLTSGLRRGLQEVAARTKRQQ</sequence>
<feature type="domain" description="DUF7896" evidence="2">
    <location>
        <begin position="165"/>
        <end position="209"/>
    </location>
</feature>
<feature type="region of interest" description="Disordered" evidence="1">
    <location>
        <begin position="1282"/>
        <end position="1390"/>
    </location>
</feature>
<reference evidence="3 4" key="1">
    <citation type="journal article" date="2016" name="Genome Announc.">
        <title>Genome Sequence of Madurella mycetomatis mm55, Isolated from a Human Mycetoma Case in Sudan.</title>
        <authorList>
            <person name="Smit S."/>
            <person name="Derks M.F."/>
            <person name="Bervoets S."/>
            <person name="Fahal A."/>
            <person name="van Leeuwen W."/>
            <person name="van Belkum A."/>
            <person name="van de Sande W.W."/>
        </authorList>
    </citation>
    <scope>NUCLEOTIDE SEQUENCE [LARGE SCALE GENOMIC DNA]</scope>
    <source>
        <strain evidence="4">mm55</strain>
    </source>
</reference>
<feature type="compositionally biased region" description="Low complexity" evidence="1">
    <location>
        <begin position="495"/>
        <end position="511"/>
    </location>
</feature>
<comment type="caution">
    <text evidence="3">The sequence shown here is derived from an EMBL/GenBank/DDBJ whole genome shotgun (WGS) entry which is preliminary data.</text>
</comment>
<evidence type="ECO:0000259" key="2">
    <source>
        <dbReference type="Pfam" id="PF25438"/>
    </source>
</evidence>
<feature type="compositionally biased region" description="Polar residues" evidence="1">
    <location>
        <begin position="1298"/>
        <end position="1328"/>
    </location>
</feature>
<keyword evidence="4" id="KW-1185">Reference proteome</keyword>
<feature type="compositionally biased region" description="Basic and acidic residues" evidence="1">
    <location>
        <begin position="25"/>
        <end position="41"/>
    </location>
</feature>
<dbReference type="STRING" id="100816.A0A175W4D3"/>
<feature type="region of interest" description="Disordered" evidence="1">
    <location>
        <begin position="1"/>
        <end position="55"/>
    </location>
</feature>
<name>A0A175W4D3_9PEZI</name>
<evidence type="ECO:0000313" key="4">
    <source>
        <dbReference type="Proteomes" id="UP000078237"/>
    </source>
</evidence>
<protein>
    <recommendedName>
        <fullName evidence="2">DUF7896 domain-containing protein</fullName>
    </recommendedName>
</protein>
<dbReference type="VEuPathDB" id="FungiDB:MMYC01_204500"/>
<organism evidence="3 4">
    <name type="scientific">Madurella mycetomatis</name>
    <dbReference type="NCBI Taxonomy" id="100816"/>
    <lineage>
        <taxon>Eukaryota</taxon>
        <taxon>Fungi</taxon>
        <taxon>Dikarya</taxon>
        <taxon>Ascomycota</taxon>
        <taxon>Pezizomycotina</taxon>
        <taxon>Sordariomycetes</taxon>
        <taxon>Sordariomycetidae</taxon>
        <taxon>Sordariales</taxon>
        <taxon>Sordariales incertae sedis</taxon>
        <taxon>Madurella</taxon>
    </lineage>
</organism>
<dbReference type="Pfam" id="PF25438">
    <property type="entry name" value="DUF7896"/>
    <property type="match status" value="1"/>
</dbReference>
<evidence type="ECO:0000313" key="3">
    <source>
        <dbReference type="EMBL" id="KXX78566.1"/>
    </source>
</evidence>
<feature type="region of interest" description="Disordered" evidence="1">
    <location>
        <begin position="215"/>
        <end position="235"/>
    </location>
</feature>
<feature type="region of interest" description="Disordered" evidence="1">
    <location>
        <begin position="490"/>
        <end position="511"/>
    </location>
</feature>
<proteinExistence type="predicted"/>
<evidence type="ECO:0000256" key="1">
    <source>
        <dbReference type="SAM" id="MobiDB-lite"/>
    </source>
</evidence>
<feature type="region of interest" description="Disordered" evidence="1">
    <location>
        <begin position="249"/>
        <end position="277"/>
    </location>
</feature>
<feature type="region of interest" description="Disordered" evidence="1">
    <location>
        <begin position="1399"/>
        <end position="1418"/>
    </location>
</feature>
<dbReference type="InterPro" id="IPR057218">
    <property type="entry name" value="DUF7896"/>
</dbReference>
<feature type="compositionally biased region" description="Low complexity" evidence="1">
    <location>
        <begin position="1342"/>
        <end position="1357"/>
    </location>
</feature>
<dbReference type="OrthoDB" id="4578798at2759"/>
<dbReference type="Proteomes" id="UP000078237">
    <property type="component" value="Unassembled WGS sequence"/>
</dbReference>
<dbReference type="EMBL" id="LCTW02000115">
    <property type="protein sequence ID" value="KXX78566.1"/>
    <property type="molecule type" value="Genomic_DNA"/>
</dbReference>
<dbReference type="AlphaFoldDB" id="A0A175W4D3"/>
<accession>A0A175W4D3</accession>
<feature type="compositionally biased region" description="Low complexity" evidence="1">
    <location>
        <begin position="1282"/>
        <end position="1296"/>
    </location>
</feature>
<gene>
    <name evidence="3" type="ORF">MMYC01_204500</name>
</gene>